<dbReference type="InterPro" id="IPR023210">
    <property type="entry name" value="NADP_OxRdtase_dom"/>
</dbReference>
<dbReference type="AlphaFoldDB" id="A0A0D3IKZ4"/>
<evidence type="ECO:0000313" key="2">
    <source>
        <dbReference type="EnsemblProtists" id="EOD11929"/>
    </source>
</evidence>
<evidence type="ECO:0000259" key="1">
    <source>
        <dbReference type="Pfam" id="PF00248"/>
    </source>
</evidence>
<reference evidence="3" key="1">
    <citation type="journal article" date="2013" name="Nature">
        <title>Pan genome of the phytoplankton Emiliania underpins its global distribution.</title>
        <authorList>
            <person name="Read B.A."/>
            <person name="Kegel J."/>
            <person name="Klute M.J."/>
            <person name="Kuo A."/>
            <person name="Lefebvre S.C."/>
            <person name="Maumus F."/>
            <person name="Mayer C."/>
            <person name="Miller J."/>
            <person name="Monier A."/>
            <person name="Salamov A."/>
            <person name="Young J."/>
            <person name="Aguilar M."/>
            <person name="Claverie J.M."/>
            <person name="Frickenhaus S."/>
            <person name="Gonzalez K."/>
            <person name="Herman E.K."/>
            <person name="Lin Y.C."/>
            <person name="Napier J."/>
            <person name="Ogata H."/>
            <person name="Sarno A.F."/>
            <person name="Shmutz J."/>
            <person name="Schroeder D."/>
            <person name="de Vargas C."/>
            <person name="Verret F."/>
            <person name="von Dassow P."/>
            <person name="Valentin K."/>
            <person name="Van de Peer Y."/>
            <person name="Wheeler G."/>
            <person name="Dacks J.B."/>
            <person name="Delwiche C.F."/>
            <person name="Dyhrman S.T."/>
            <person name="Glockner G."/>
            <person name="John U."/>
            <person name="Richards T."/>
            <person name="Worden A.Z."/>
            <person name="Zhang X."/>
            <person name="Grigoriev I.V."/>
            <person name="Allen A.E."/>
            <person name="Bidle K."/>
            <person name="Borodovsky M."/>
            <person name="Bowler C."/>
            <person name="Brownlee C."/>
            <person name="Cock J.M."/>
            <person name="Elias M."/>
            <person name="Gladyshev V.N."/>
            <person name="Groth M."/>
            <person name="Guda C."/>
            <person name="Hadaegh A."/>
            <person name="Iglesias-Rodriguez M.D."/>
            <person name="Jenkins J."/>
            <person name="Jones B.M."/>
            <person name="Lawson T."/>
            <person name="Leese F."/>
            <person name="Lindquist E."/>
            <person name="Lobanov A."/>
            <person name="Lomsadze A."/>
            <person name="Malik S.B."/>
            <person name="Marsh M.E."/>
            <person name="Mackinder L."/>
            <person name="Mock T."/>
            <person name="Mueller-Roeber B."/>
            <person name="Pagarete A."/>
            <person name="Parker M."/>
            <person name="Probert I."/>
            <person name="Quesneville H."/>
            <person name="Raines C."/>
            <person name="Rensing S.A."/>
            <person name="Riano-Pachon D.M."/>
            <person name="Richier S."/>
            <person name="Rokitta S."/>
            <person name="Shiraiwa Y."/>
            <person name="Soanes D.M."/>
            <person name="van der Giezen M."/>
            <person name="Wahlund T.M."/>
            <person name="Williams B."/>
            <person name="Wilson W."/>
            <person name="Wolfe G."/>
            <person name="Wurch L.L."/>
        </authorList>
    </citation>
    <scope>NUCLEOTIDE SEQUENCE</scope>
</reference>
<proteinExistence type="predicted"/>
<dbReference type="InterPro" id="IPR020471">
    <property type="entry name" value="AKR"/>
</dbReference>
<dbReference type="KEGG" id="ehx:EMIHUDRAFT_357684"/>
<dbReference type="RefSeq" id="XP_005784684.1">
    <property type="nucleotide sequence ID" value="XM_005784627.1"/>
</dbReference>
<dbReference type="STRING" id="2903.R1F047"/>
<keyword evidence="3" id="KW-1185">Reference proteome</keyword>
<dbReference type="RefSeq" id="XP_005764358.1">
    <property type="nucleotide sequence ID" value="XM_005764301.1"/>
</dbReference>
<dbReference type="Proteomes" id="UP000013827">
    <property type="component" value="Unassembled WGS sequence"/>
</dbReference>
<organism evidence="2 3">
    <name type="scientific">Emiliania huxleyi (strain CCMP1516)</name>
    <dbReference type="NCBI Taxonomy" id="280463"/>
    <lineage>
        <taxon>Eukaryota</taxon>
        <taxon>Haptista</taxon>
        <taxon>Haptophyta</taxon>
        <taxon>Prymnesiophyceae</taxon>
        <taxon>Isochrysidales</taxon>
        <taxon>Noelaerhabdaceae</taxon>
        <taxon>Emiliania</taxon>
    </lineage>
</organism>
<dbReference type="EnsemblProtists" id="EOD32255">
    <property type="protein sequence ID" value="EOD32255"/>
    <property type="gene ID" value="EMIHUDRAFT_352714"/>
</dbReference>
<dbReference type="PANTHER" id="PTHR11732">
    <property type="entry name" value="ALDO/KETO REDUCTASE"/>
    <property type="match status" value="1"/>
</dbReference>
<dbReference type="PROSITE" id="PS00062">
    <property type="entry name" value="ALDOKETO_REDUCTASE_2"/>
    <property type="match status" value="1"/>
</dbReference>
<dbReference type="GeneID" id="17257996"/>
<dbReference type="InterPro" id="IPR036812">
    <property type="entry name" value="NAD(P)_OxRdtase_dom_sf"/>
</dbReference>
<accession>A0A0D3IKZ4</accession>
<dbReference type="HOGENOM" id="CLU_023205_12_2_1"/>
<dbReference type="Pfam" id="PF00248">
    <property type="entry name" value="Aldo_ket_red"/>
    <property type="match status" value="1"/>
</dbReference>
<dbReference type="KEGG" id="ehx:EMIHUDRAFT_352714"/>
<dbReference type="PaxDb" id="2903-EOD11929"/>
<dbReference type="SUPFAM" id="SSF51430">
    <property type="entry name" value="NAD(P)-linked oxidoreductase"/>
    <property type="match status" value="1"/>
</dbReference>
<name>A0A0D3IKZ4_EMIH1</name>
<feature type="domain" description="NADP-dependent oxidoreductase" evidence="1">
    <location>
        <begin position="6"/>
        <end position="158"/>
    </location>
</feature>
<dbReference type="GeneID" id="17277527"/>
<reference evidence="2" key="2">
    <citation type="submission" date="2024-10" db="UniProtKB">
        <authorList>
            <consortium name="EnsemblProtists"/>
        </authorList>
    </citation>
    <scope>IDENTIFICATION</scope>
</reference>
<dbReference type="eggNOG" id="KOG1577">
    <property type="taxonomic scope" value="Eukaryota"/>
</dbReference>
<protein>
    <recommendedName>
        <fullName evidence="1">NADP-dependent oxidoreductase domain-containing protein</fullName>
    </recommendedName>
</protein>
<sequence>MQMALSSGLTRAIGVSNYNVTHLEALLAAPTTRVKPAVNQCQMSINGSAFCSPETGVCLHGPGHDDATIAFCRTHNITYEAYDVMSGCPFHDARLGAIARAHGMSAAQVCFRWTLQRGAILATGTGHNATKAALHSKDDLGTYDPNFELTGEEMAYLDGIRPQREGVRT</sequence>
<dbReference type="GO" id="GO:0016491">
    <property type="term" value="F:oxidoreductase activity"/>
    <property type="evidence" value="ECO:0007669"/>
    <property type="project" value="InterPro"/>
</dbReference>
<dbReference type="EnsemblProtists" id="EOD11929">
    <property type="protein sequence ID" value="EOD11929"/>
    <property type="gene ID" value="EMIHUDRAFT_357684"/>
</dbReference>
<dbReference type="Gene3D" id="3.20.20.100">
    <property type="entry name" value="NADP-dependent oxidoreductase domain"/>
    <property type="match status" value="1"/>
</dbReference>
<evidence type="ECO:0000313" key="3">
    <source>
        <dbReference type="Proteomes" id="UP000013827"/>
    </source>
</evidence>
<dbReference type="PRINTS" id="PR00069">
    <property type="entry name" value="ALDKETRDTASE"/>
</dbReference>
<dbReference type="InterPro" id="IPR018170">
    <property type="entry name" value="Aldo/ket_reductase_CS"/>
</dbReference>